<organism evidence="3 4">
    <name type="scientific">Parathielavia appendiculata</name>
    <dbReference type="NCBI Taxonomy" id="2587402"/>
    <lineage>
        <taxon>Eukaryota</taxon>
        <taxon>Fungi</taxon>
        <taxon>Dikarya</taxon>
        <taxon>Ascomycota</taxon>
        <taxon>Pezizomycotina</taxon>
        <taxon>Sordariomycetes</taxon>
        <taxon>Sordariomycetidae</taxon>
        <taxon>Sordariales</taxon>
        <taxon>Chaetomiaceae</taxon>
        <taxon>Parathielavia</taxon>
    </lineage>
</organism>
<evidence type="ECO:0000313" key="4">
    <source>
        <dbReference type="Proteomes" id="UP001302602"/>
    </source>
</evidence>
<dbReference type="PROSITE" id="PS00463">
    <property type="entry name" value="ZN2_CY6_FUNGAL_1"/>
    <property type="match status" value="1"/>
</dbReference>
<evidence type="ECO:0000256" key="1">
    <source>
        <dbReference type="ARBA" id="ARBA00023242"/>
    </source>
</evidence>
<dbReference type="InterPro" id="IPR001138">
    <property type="entry name" value="Zn2Cys6_DnaBD"/>
</dbReference>
<reference evidence="3" key="2">
    <citation type="submission" date="2023-05" db="EMBL/GenBank/DDBJ databases">
        <authorList>
            <consortium name="Lawrence Berkeley National Laboratory"/>
            <person name="Steindorff A."/>
            <person name="Hensen N."/>
            <person name="Bonometti L."/>
            <person name="Westerberg I."/>
            <person name="Brannstrom I.O."/>
            <person name="Guillou S."/>
            <person name="Cros-Aarteil S."/>
            <person name="Calhoun S."/>
            <person name="Haridas S."/>
            <person name="Kuo A."/>
            <person name="Mondo S."/>
            <person name="Pangilinan J."/>
            <person name="Riley R."/>
            <person name="Labutti K."/>
            <person name="Andreopoulos B."/>
            <person name="Lipzen A."/>
            <person name="Chen C."/>
            <person name="Yanf M."/>
            <person name="Daum C."/>
            <person name="Ng V."/>
            <person name="Clum A."/>
            <person name="Ohm R."/>
            <person name="Martin F."/>
            <person name="Silar P."/>
            <person name="Natvig D."/>
            <person name="Lalanne C."/>
            <person name="Gautier V."/>
            <person name="Ament-Velasquez S.L."/>
            <person name="Kruys A."/>
            <person name="Hutchinson M.I."/>
            <person name="Powell A.J."/>
            <person name="Barry K."/>
            <person name="Miller A.N."/>
            <person name="Grigoriev I.V."/>
            <person name="Debuchy R."/>
            <person name="Gladieux P."/>
            <person name="Thoren M.H."/>
            <person name="Johannesson H."/>
        </authorList>
    </citation>
    <scope>NUCLEOTIDE SEQUENCE</scope>
    <source>
        <strain evidence="3">CBS 731.68</strain>
    </source>
</reference>
<dbReference type="PANTHER" id="PTHR31668">
    <property type="entry name" value="GLUCOSE TRANSPORT TRANSCRIPTION REGULATOR RGT1-RELATED-RELATED"/>
    <property type="match status" value="1"/>
</dbReference>
<sequence length="503" mass="55395">MAGLPNDATGVRCRDSALSRPKRAQVSKACHRCRRLQKGCSASRPCQRCIRVGLEDQCIRNEELEPQMAVDRNWSYPQVPPASVSTETLLAVPRTLATGPQPPSLPPASVVSYCFRRFFAALYPTIPILTPEYADLMTAEAESPGGGEAECLVTAVCAVVLIRVEEPNQRLFQEEGIPHSNSEFGKLLFEKAMAAHHQLSSEFVPCLERALSTFFLYTGHASLFHHSQAFHFLRDAATLWLVLRIDESDSLRRRLADRLFWVILVSERSHGIRYRRPITLQVTPTAPDLNEGEGAGSPDAGLTGLRNLVALFRPLDTPFFALLNQEDTLFGSRVPASLEAIQSAVRGGPEPHHSRILCETQLANLEVTRLWLLVILWQLRLRLGLLEEELGTPGHLTLRYPVNVGEELVGVIRGMSLGSISIHGVGINEKVFDITCAMVDVLSRVPATDKSRTGSENIRYLRQLIHQLPGGASTYDALLDNHISNALPSFLGSPGVISDVALP</sequence>
<proteinExistence type="predicted"/>
<reference evidence="3" key="1">
    <citation type="journal article" date="2023" name="Mol. Phylogenet. Evol.">
        <title>Genome-scale phylogeny and comparative genomics of the fungal order Sordariales.</title>
        <authorList>
            <person name="Hensen N."/>
            <person name="Bonometti L."/>
            <person name="Westerberg I."/>
            <person name="Brannstrom I.O."/>
            <person name="Guillou S."/>
            <person name="Cros-Aarteil S."/>
            <person name="Calhoun S."/>
            <person name="Haridas S."/>
            <person name="Kuo A."/>
            <person name="Mondo S."/>
            <person name="Pangilinan J."/>
            <person name="Riley R."/>
            <person name="LaButti K."/>
            <person name="Andreopoulos B."/>
            <person name="Lipzen A."/>
            <person name="Chen C."/>
            <person name="Yan M."/>
            <person name="Daum C."/>
            <person name="Ng V."/>
            <person name="Clum A."/>
            <person name="Steindorff A."/>
            <person name="Ohm R.A."/>
            <person name="Martin F."/>
            <person name="Silar P."/>
            <person name="Natvig D.O."/>
            <person name="Lalanne C."/>
            <person name="Gautier V."/>
            <person name="Ament-Velasquez S.L."/>
            <person name="Kruys A."/>
            <person name="Hutchinson M.I."/>
            <person name="Powell A.J."/>
            <person name="Barry K."/>
            <person name="Miller A.N."/>
            <person name="Grigoriev I.V."/>
            <person name="Debuchy R."/>
            <person name="Gladieux P."/>
            <person name="Hiltunen Thoren M."/>
            <person name="Johannesson H."/>
        </authorList>
    </citation>
    <scope>NUCLEOTIDE SEQUENCE</scope>
    <source>
        <strain evidence="3">CBS 731.68</strain>
    </source>
</reference>
<protein>
    <recommendedName>
        <fullName evidence="2">Zn(2)-C6 fungal-type domain-containing protein</fullName>
    </recommendedName>
</protein>
<dbReference type="GO" id="GO:0000981">
    <property type="term" value="F:DNA-binding transcription factor activity, RNA polymerase II-specific"/>
    <property type="evidence" value="ECO:0007669"/>
    <property type="project" value="InterPro"/>
</dbReference>
<dbReference type="SUPFAM" id="SSF57701">
    <property type="entry name" value="Zn2/Cys6 DNA-binding domain"/>
    <property type="match status" value="1"/>
</dbReference>
<dbReference type="InterPro" id="IPR050797">
    <property type="entry name" value="Carb_Metab_Trans_Reg"/>
</dbReference>
<comment type="caution">
    <text evidence="3">The sequence shown here is derived from an EMBL/GenBank/DDBJ whole genome shotgun (WGS) entry which is preliminary data.</text>
</comment>
<dbReference type="InterPro" id="IPR036864">
    <property type="entry name" value="Zn2-C6_fun-type_DNA-bd_sf"/>
</dbReference>
<dbReference type="GeneID" id="87830451"/>
<evidence type="ECO:0000313" key="3">
    <source>
        <dbReference type="EMBL" id="KAK4120193.1"/>
    </source>
</evidence>
<dbReference type="CDD" id="cd12148">
    <property type="entry name" value="fungal_TF_MHR"/>
    <property type="match status" value="1"/>
</dbReference>
<dbReference type="PANTHER" id="PTHR31668:SF20">
    <property type="entry name" value="ZN(II)2CYS6 TRANSCRIPTION FACTOR (EUROFUNG)"/>
    <property type="match status" value="1"/>
</dbReference>
<dbReference type="EMBL" id="MU853240">
    <property type="protein sequence ID" value="KAK4120193.1"/>
    <property type="molecule type" value="Genomic_DNA"/>
</dbReference>
<gene>
    <name evidence="3" type="ORF">N657DRAFT_649249</name>
</gene>
<accession>A0AAN6TT08</accession>
<dbReference type="GO" id="GO:0008270">
    <property type="term" value="F:zinc ion binding"/>
    <property type="evidence" value="ECO:0007669"/>
    <property type="project" value="InterPro"/>
</dbReference>
<dbReference type="SMART" id="SM00066">
    <property type="entry name" value="GAL4"/>
    <property type="match status" value="1"/>
</dbReference>
<dbReference type="Pfam" id="PF00172">
    <property type="entry name" value="Zn_clus"/>
    <property type="match status" value="1"/>
</dbReference>
<name>A0AAN6TT08_9PEZI</name>
<dbReference type="RefSeq" id="XP_062643964.1">
    <property type="nucleotide sequence ID" value="XM_062793682.1"/>
</dbReference>
<feature type="domain" description="Zn(2)-C6 fungal-type" evidence="2">
    <location>
        <begin position="29"/>
        <end position="60"/>
    </location>
</feature>
<keyword evidence="1" id="KW-0539">Nucleus</keyword>
<evidence type="ECO:0000259" key="2">
    <source>
        <dbReference type="PROSITE" id="PS50048"/>
    </source>
</evidence>
<dbReference type="AlphaFoldDB" id="A0AAN6TT08"/>
<dbReference type="Proteomes" id="UP001302602">
    <property type="component" value="Unassembled WGS sequence"/>
</dbReference>
<dbReference type="PROSITE" id="PS50048">
    <property type="entry name" value="ZN2_CY6_FUNGAL_2"/>
    <property type="match status" value="1"/>
</dbReference>
<keyword evidence="4" id="KW-1185">Reference proteome</keyword>
<dbReference type="CDD" id="cd00067">
    <property type="entry name" value="GAL4"/>
    <property type="match status" value="1"/>
</dbReference>